<reference evidence="2 3" key="1">
    <citation type="submission" date="2017-05" db="EMBL/GenBank/DDBJ databases">
        <authorList>
            <person name="Varghese N."/>
            <person name="Submissions S."/>
        </authorList>
    </citation>
    <scope>NUCLEOTIDE SEQUENCE [LARGE SCALE GENOMIC DNA]</scope>
    <source>
        <strain evidence="2 3">DSM 27040</strain>
    </source>
</reference>
<dbReference type="OrthoDB" id="9807687at2"/>
<dbReference type="Gene3D" id="3.40.50.1110">
    <property type="entry name" value="SGNH hydrolase"/>
    <property type="match status" value="1"/>
</dbReference>
<keyword evidence="3" id="KW-1185">Reference proteome</keyword>
<sequence length="330" mass="38713">MTMSKFRTEIKPQPYRNKIEPCTKVMFLGSCFANNMGSKFSECKLGNLINPFGVIYNPISVGNSLSSIIHKKVYSDTDLQNYNNRWLSFDHHSSFSDSNKSKCLKKINESIQEAAEFLKECEFVFFTFGTAWVYQLKETNQVVSNCHKYPDRCFNRYLLSIDEVVDKYKTLMKQLRAFNPDIKVIFTLSPVRHWKDGAHENQISKSILMLAIDRLCTLFDNCDYFPAYELLLDDLRDYRFYADDMLHPSASAITYIWEKFEDCFFSVNTLEYKKEMLKLTKALNHTPFDVKSVSHQVFLKKQLKKIEEYISRYPHIDFTKDLATVKSQIT</sequence>
<organism evidence="2 3">
    <name type="scientific">Saccharicrinis carchari</name>
    <dbReference type="NCBI Taxonomy" id="1168039"/>
    <lineage>
        <taxon>Bacteria</taxon>
        <taxon>Pseudomonadati</taxon>
        <taxon>Bacteroidota</taxon>
        <taxon>Bacteroidia</taxon>
        <taxon>Marinilabiliales</taxon>
        <taxon>Marinilabiliaceae</taxon>
        <taxon>Saccharicrinis</taxon>
    </lineage>
</organism>
<evidence type="ECO:0000313" key="2">
    <source>
        <dbReference type="EMBL" id="SMO53533.1"/>
    </source>
</evidence>
<gene>
    <name evidence="2" type="ORF">SAMN06265379_102337</name>
</gene>
<evidence type="ECO:0000313" key="3">
    <source>
        <dbReference type="Proteomes" id="UP000319040"/>
    </source>
</evidence>
<accession>A0A521C2B1</accession>
<dbReference type="InterPro" id="IPR014982">
    <property type="entry name" value="GSCFA"/>
</dbReference>
<feature type="domain" description="GSCFA" evidence="1">
    <location>
        <begin position="24"/>
        <end position="260"/>
    </location>
</feature>
<protein>
    <submittedName>
        <fullName evidence="2">GSCFA family protein</fullName>
    </submittedName>
</protein>
<proteinExistence type="predicted"/>
<evidence type="ECO:0000259" key="1">
    <source>
        <dbReference type="Pfam" id="PF08885"/>
    </source>
</evidence>
<dbReference type="EMBL" id="FXTB01000002">
    <property type="protein sequence ID" value="SMO53533.1"/>
    <property type="molecule type" value="Genomic_DNA"/>
</dbReference>
<dbReference type="GO" id="GO:0016788">
    <property type="term" value="F:hydrolase activity, acting on ester bonds"/>
    <property type="evidence" value="ECO:0007669"/>
    <property type="project" value="UniProtKB-ARBA"/>
</dbReference>
<dbReference type="Pfam" id="PF08885">
    <property type="entry name" value="GSCFA"/>
    <property type="match status" value="1"/>
</dbReference>
<name>A0A521C2B1_SACCC</name>
<dbReference type="SUPFAM" id="SSF52266">
    <property type="entry name" value="SGNH hydrolase"/>
    <property type="match status" value="1"/>
</dbReference>
<dbReference type="AlphaFoldDB" id="A0A521C2B1"/>
<dbReference type="Proteomes" id="UP000319040">
    <property type="component" value="Unassembled WGS sequence"/>
</dbReference>
<dbReference type="InterPro" id="IPR036514">
    <property type="entry name" value="SGNH_hydro_sf"/>
</dbReference>